<protein>
    <submittedName>
        <fullName evidence="2">Uncharacterized protein</fullName>
    </submittedName>
</protein>
<feature type="region of interest" description="Disordered" evidence="1">
    <location>
        <begin position="45"/>
        <end position="64"/>
    </location>
</feature>
<reference evidence="2" key="1">
    <citation type="submission" date="2018-05" db="EMBL/GenBank/DDBJ databases">
        <authorList>
            <person name="Lanie J.A."/>
            <person name="Ng W.-L."/>
            <person name="Kazmierczak K.M."/>
            <person name="Andrzejewski T.M."/>
            <person name="Davidsen T.M."/>
            <person name="Wayne K.J."/>
            <person name="Tettelin H."/>
            <person name="Glass J.I."/>
            <person name="Rusch D."/>
            <person name="Podicherti R."/>
            <person name="Tsui H.-C.T."/>
            <person name="Winkler M.E."/>
        </authorList>
    </citation>
    <scope>NUCLEOTIDE SEQUENCE</scope>
</reference>
<feature type="non-terminal residue" evidence="2">
    <location>
        <position position="1"/>
    </location>
</feature>
<evidence type="ECO:0000256" key="1">
    <source>
        <dbReference type="SAM" id="MobiDB-lite"/>
    </source>
</evidence>
<evidence type="ECO:0000313" key="2">
    <source>
        <dbReference type="EMBL" id="SVA60486.1"/>
    </source>
</evidence>
<gene>
    <name evidence="2" type="ORF">METZ01_LOCUS113340</name>
</gene>
<organism evidence="2">
    <name type="scientific">marine metagenome</name>
    <dbReference type="NCBI Taxonomy" id="408172"/>
    <lineage>
        <taxon>unclassified sequences</taxon>
        <taxon>metagenomes</taxon>
        <taxon>ecological metagenomes</taxon>
    </lineage>
</organism>
<name>A0A381X6V3_9ZZZZ</name>
<feature type="compositionally biased region" description="Basic and acidic residues" evidence="1">
    <location>
        <begin position="53"/>
        <end position="64"/>
    </location>
</feature>
<dbReference type="AlphaFoldDB" id="A0A381X6V3"/>
<dbReference type="Pfam" id="PF13368">
    <property type="entry name" value="Toprim_C_rpt"/>
    <property type="match status" value="1"/>
</dbReference>
<sequence length="64" mass="7142">NGKYGFYVKCGKINASLLGDQTIETLNLEEATKLIDDRKIKMGQKATKKKGVKNKEKVKATKNN</sequence>
<proteinExistence type="predicted"/>
<dbReference type="InterPro" id="IPR025589">
    <property type="entry name" value="Toprim_C_rpt"/>
</dbReference>
<accession>A0A381X6V3</accession>
<dbReference type="EMBL" id="UINC01014126">
    <property type="protein sequence ID" value="SVA60486.1"/>
    <property type="molecule type" value="Genomic_DNA"/>
</dbReference>